<keyword evidence="11" id="KW-1185">Reference proteome</keyword>
<dbReference type="InterPro" id="IPR000888">
    <property type="entry name" value="RmlC-like"/>
</dbReference>
<evidence type="ECO:0000256" key="2">
    <source>
        <dbReference type="ARBA" id="ARBA00001997"/>
    </source>
</evidence>
<dbReference type="eggNOG" id="COG1898">
    <property type="taxonomic scope" value="Bacteria"/>
</dbReference>
<organism evidence="10 11">
    <name type="scientific">Pseudodesulfovibrio aespoeensis (strain ATCC 700646 / DSM 10631 / Aspo-2)</name>
    <name type="common">Desulfovibrio aespoeensis</name>
    <dbReference type="NCBI Taxonomy" id="643562"/>
    <lineage>
        <taxon>Bacteria</taxon>
        <taxon>Pseudomonadati</taxon>
        <taxon>Thermodesulfobacteriota</taxon>
        <taxon>Desulfovibrionia</taxon>
        <taxon>Desulfovibrionales</taxon>
        <taxon>Desulfovibrionaceae</taxon>
    </lineage>
</organism>
<proteinExistence type="predicted"/>
<reference evidence="10 11" key="2">
    <citation type="journal article" date="2014" name="Genome Announc.">
        <title>Complete Genome Sequence of the Subsurface, Mesophilic Sulfate-Reducing Bacterium Desulfovibrio aespoeensis Aspo-2.</title>
        <authorList>
            <person name="Pedersen K."/>
            <person name="Bengtsson A."/>
            <person name="Edlund J."/>
            <person name="Rabe L."/>
            <person name="Hazen T."/>
            <person name="Chakraborty R."/>
            <person name="Goodwin L."/>
            <person name="Shapiro N."/>
        </authorList>
    </citation>
    <scope>NUCLEOTIDE SEQUENCE [LARGE SCALE GENOMIC DNA]</scope>
    <source>
        <strain evidence="11">ATCC 700646 / DSM 10631 / Aspo-2</strain>
    </source>
</reference>
<dbReference type="EC" id="5.1.3.13" evidence="3"/>
<dbReference type="InterPro" id="IPR011051">
    <property type="entry name" value="RmlC_Cupin_sf"/>
</dbReference>
<feature type="active site" description="Proton acceptor" evidence="8">
    <location>
        <position position="62"/>
    </location>
</feature>
<dbReference type="RefSeq" id="WP_013516155.1">
    <property type="nucleotide sequence ID" value="NC_014844.1"/>
</dbReference>
<sequence length="183" mass="20776">MRCTPLPLAGAYRLEDAPFADQRGRFARIYCAHELESIGLRKPIAQANISLTRQKGSIRGMHFQTVPHAEIKIIRCLHGAVFDVIIDLRKASETYLQWHGEILSPERAYALYVPEGFAHGFQVIEEDAQLLYLHTDFYTPECEGGVRFDDPAINIAWPLPPRDISDKDRLHALIGTEFQGFDI</sequence>
<dbReference type="CDD" id="cd00438">
    <property type="entry name" value="cupin_RmlC"/>
    <property type="match status" value="1"/>
</dbReference>
<dbReference type="KEGG" id="das:Daes_3270"/>
<gene>
    <name evidence="10" type="ordered locus">Daes_3270</name>
</gene>
<dbReference type="PANTHER" id="PTHR21047:SF2">
    <property type="entry name" value="THYMIDINE DIPHOSPHO-4-KETO-RHAMNOSE 3,5-EPIMERASE"/>
    <property type="match status" value="1"/>
</dbReference>
<evidence type="ECO:0000313" key="11">
    <source>
        <dbReference type="Proteomes" id="UP000002191"/>
    </source>
</evidence>
<protein>
    <recommendedName>
        <fullName evidence="4">dTDP-4-dehydrorhamnose 3,5-epimerase</fullName>
        <ecNumber evidence="3">5.1.3.13</ecNumber>
    </recommendedName>
    <alternativeName>
        <fullName evidence="6">Thymidine diphospho-4-keto-rhamnose 3,5-epimerase</fullName>
    </alternativeName>
    <alternativeName>
        <fullName evidence="5">dTDP-4-keto-6-deoxyglucose 3,5-epimerase</fullName>
    </alternativeName>
    <alternativeName>
        <fullName evidence="7">dTDP-6-deoxy-D-xylo-4-hexulose 3,5-epimerase</fullName>
    </alternativeName>
</protein>
<keyword evidence="10" id="KW-0413">Isomerase</keyword>
<evidence type="ECO:0000256" key="8">
    <source>
        <dbReference type="PIRSR" id="PIRSR600888-1"/>
    </source>
</evidence>
<dbReference type="SUPFAM" id="SSF51182">
    <property type="entry name" value="RmlC-like cupins"/>
    <property type="match status" value="1"/>
</dbReference>
<accession>E6VSB5</accession>
<evidence type="ECO:0000256" key="1">
    <source>
        <dbReference type="ARBA" id="ARBA00001298"/>
    </source>
</evidence>
<comment type="function">
    <text evidence="2">Catalyzes the epimerization of the C3' and C5'positions of dTDP-6-deoxy-D-xylo-4-hexulose, forming dTDP-6-deoxy-L-lyxo-4-hexulose.</text>
</comment>
<dbReference type="Proteomes" id="UP000002191">
    <property type="component" value="Chromosome"/>
</dbReference>
<dbReference type="PANTHER" id="PTHR21047">
    <property type="entry name" value="DTDP-6-DEOXY-D-GLUCOSE-3,5 EPIMERASE"/>
    <property type="match status" value="1"/>
</dbReference>
<evidence type="ECO:0000313" key="10">
    <source>
        <dbReference type="EMBL" id="ADU64258.1"/>
    </source>
</evidence>
<dbReference type="AlphaFoldDB" id="E6VSB5"/>
<feature type="site" description="Participates in a stacking interaction with the thymidine ring of dTDP-4-oxo-6-deoxyglucose" evidence="9">
    <location>
        <position position="138"/>
    </location>
</feature>
<evidence type="ECO:0000256" key="5">
    <source>
        <dbReference type="ARBA" id="ARBA00029758"/>
    </source>
</evidence>
<feature type="active site" description="Proton donor" evidence="8">
    <location>
        <position position="132"/>
    </location>
</feature>
<dbReference type="GO" id="GO:0000271">
    <property type="term" value="P:polysaccharide biosynthetic process"/>
    <property type="evidence" value="ECO:0007669"/>
    <property type="project" value="TreeGrafter"/>
</dbReference>
<dbReference type="GO" id="GO:0019305">
    <property type="term" value="P:dTDP-rhamnose biosynthetic process"/>
    <property type="evidence" value="ECO:0007669"/>
    <property type="project" value="TreeGrafter"/>
</dbReference>
<evidence type="ECO:0000256" key="7">
    <source>
        <dbReference type="ARBA" id="ARBA00033311"/>
    </source>
</evidence>
<evidence type="ECO:0000256" key="3">
    <source>
        <dbReference type="ARBA" id="ARBA00012098"/>
    </source>
</evidence>
<dbReference type="GO" id="GO:0008830">
    <property type="term" value="F:dTDP-4-dehydrorhamnose 3,5-epimerase activity"/>
    <property type="evidence" value="ECO:0007669"/>
    <property type="project" value="UniProtKB-EC"/>
</dbReference>
<name>E6VSB5_PSEA9</name>
<evidence type="ECO:0000256" key="9">
    <source>
        <dbReference type="PIRSR" id="PIRSR600888-3"/>
    </source>
</evidence>
<evidence type="ECO:0000256" key="4">
    <source>
        <dbReference type="ARBA" id="ARBA00019595"/>
    </source>
</evidence>
<dbReference type="GO" id="GO:0005829">
    <property type="term" value="C:cytosol"/>
    <property type="evidence" value="ECO:0007669"/>
    <property type="project" value="TreeGrafter"/>
</dbReference>
<dbReference type="EMBL" id="CP002431">
    <property type="protein sequence ID" value="ADU64258.1"/>
    <property type="molecule type" value="Genomic_DNA"/>
</dbReference>
<evidence type="ECO:0000256" key="6">
    <source>
        <dbReference type="ARBA" id="ARBA00031424"/>
    </source>
</evidence>
<comment type="catalytic activity">
    <reaction evidence="1">
        <text>dTDP-4-dehydro-6-deoxy-alpha-D-glucose = dTDP-4-dehydro-beta-L-rhamnose</text>
        <dbReference type="Rhea" id="RHEA:16969"/>
        <dbReference type="ChEBI" id="CHEBI:57649"/>
        <dbReference type="ChEBI" id="CHEBI:62830"/>
        <dbReference type="EC" id="5.1.3.13"/>
    </reaction>
</comment>
<dbReference type="STRING" id="643562.Daes_3270"/>
<dbReference type="Pfam" id="PF00908">
    <property type="entry name" value="dTDP_sugar_isom"/>
    <property type="match status" value="1"/>
</dbReference>
<dbReference type="OrthoDB" id="9800680at2"/>
<dbReference type="Gene3D" id="2.60.120.10">
    <property type="entry name" value="Jelly Rolls"/>
    <property type="match status" value="1"/>
</dbReference>
<reference evidence="11" key="1">
    <citation type="submission" date="2010-12" db="EMBL/GenBank/DDBJ databases">
        <title>Complete sequence of Desulfovibrio aespoeensis Aspo-2.</title>
        <authorList>
            <consortium name="US DOE Joint Genome Institute"/>
            <person name="Lucas S."/>
            <person name="Copeland A."/>
            <person name="Lapidus A."/>
            <person name="Cheng J.-F."/>
            <person name="Goodwin L."/>
            <person name="Pitluck S."/>
            <person name="Chertkov O."/>
            <person name="Misra M."/>
            <person name="Detter J.C."/>
            <person name="Han C."/>
            <person name="Tapia R."/>
            <person name="Land M."/>
            <person name="Hauser L."/>
            <person name="Kyrpides N."/>
            <person name="Ivanova N."/>
            <person name="Ovchinnikova G."/>
            <person name="Pedersen K."/>
            <person name="Jagevall S."/>
            <person name="Hazen T."/>
            <person name="Woyke T."/>
        </authorList>
    </citation>
    <scope>NUCLEOTIDE SEQUENCE [LARGE SCALE GENOMIC DNA]</scope>
    <source>
        <strain evidence="11">ATCC 700646 / DSM 10631 / Aspo-2</strain>
    </source>
</reference>
<dbReference type="InterPro" id="IPR014710">
    <property type="entry name" value="RmlC-like_jellyroll"/>
</dbReference>
<dbReference type="HOGENOM" id="CLU_090940_1_0_7"/>